<name>A0A196SHL4_BLAHN</name>
<evidence type="ECO:0000256" key="1">
    <source>
        <dbReference type="ARBA" id="ARBA00022737"/>
    </source>
</evidence>
<evidence type="ECO:0000256" key="2">
    <source>
        <dbReference type="ARBA" id="ARBA00022803"/>
    </source>
</evidence>
<dbReference type="InterPro" id="IPR011990">
    <property type="entry name" value="TPR-like_helical_dom_sf"/>
</dbReference>
<reference evidence="4 5" key="1">
    <citation type="submission" date="2016-05" db="EMBL/GenBank/DDBJ databases">
        <title>Nuclear genome of Blastocystis sp. subtype 1 NandII.</title>
        <authorList>
            <person name="Gentekaki E."/>
            <person name="Curtis B."/>
            <person name="Stairs C."/>
            <person name="Eme L."/>
            <person name="Herman E."/>
            <person name="Klimes V."/>
            <person name="Arias M.C."/>
            <person name="Elias M."/>
            <person name="Hilliou F."/>
            <person name="Klute M."/>
            <person name="Malik S.-B."/>
            <person name="Pightling A."/>
            <person name="Rachubinski R."/>
            <person name="Salas D."/>
            <person name="Schlacht A."/>
            <person name="Suga H."/>
            <person name="Archibald J."/>
            <person name="Ball S.G."/>
            <person name="Clark G."/>
            <person name="Dacks J."/>
            <person name="Van Der Giezen M."/>
            <person name="Tsaousis A."/>
            <person name="Roger A."/>
        </authorList>
    </citation>
    <scope>NUCLEOTIDE SEQUENCE [LARGE SCALE GENOMIC DNA]</scope>
    <source>
        <strain evidence="5">ATCC 50177 / NandII</strain>
    </source>
</reference>
<dbReference type="PROSITE" id="PS50005">
    <property type="entry name" value="TPR"/>
    <property type="match status" value="2"/>
</dbReference>
<accession>A0A196SHL4</accession>
<dbReference type="PANTHER" id="PTHR22904">
    <property type="entry name" value="TPR REPEAT CONTAINING PROTEIN"/>
    <property type="match status" value="1"/>
</dbReference>
<dbReference type="SUPFAM" id="SSF48452">
    <property type="entry name" value="TPR-like"/>
    <property type="match status" value="2"/>
</dbReference>
<keyword evidence="5" id="KW-1185">Reference proteome</keyword>
<feature type="repeat" description="TPR" evidence="3">
    <location>
        <begin position="208"/>
        <end position="241"/>
    </location>
</feature>
<feature type="repeat" description="TPR" evidence="3">
    <location>
        <begin position="5"/>
        <end position="38"/>
    </location>
</feature>
<keyword evidence="2 3" id="KW-0802">TPR repeat</keyword>
<dbReference type="Gene3D" id="1.25.40.10">
    <property type="entry name" value="Tetratricopeptide repeat domain"/>
    <property type="match status" value="2"/>
</dbReference>
<comment type="caution">
    <text evidence="4">The sequence shown here is derived from an EMBL/GenBank/DDBJ whole genome shotgun (WGS) entry which is preliminary data.</text>
</comment>
<sequence>MSSVAAAKKAEGNAFYAKKMYKEAIKCYTEAIEADPTNHILYSNRAMAYSGLSMWREAKKDGLECIRLNKEFLKGYHRAANAMIQLSEFVEAEDILNQGLKYNSNDPNLLALLRIAEPKAKEMREREINRMPPLDRYKAEGNELFKNSKFPDAIKAYTKAIESVAEGECNDTLIACYNNRSACYQQLGDYESVVGDTTWVLEHDPKNVKALLRRGLAYENLERYRSALEDIRNVLAINPNIEMANSAQHRIGDAVRRLKANNI</sequence>
<evidence type="ECO:0000313" key="5">
    <source>
        <dbReference type="Proteomes" id="UP000078348"/>
    </source>
</evidence>
<dbReference type="Proteomes" id="UP000078348">
    <property type="component" value="Unassembled WGS sequence"/>
</dbReference>
<dbReference type="SMART" id="SM00028">
    <property type="entry name" value="TPR"/>
    <property type="match status" value="6"/>
</dbReference>
<dbReference type="OrthoDB" id="2423701at2759"/>
<dbReference type="Pfam" id="PF13414">
    <property type="entry name" value="TPR_11"/>
    <property type="match status" value="1"/>
</dbReference>
<dbReference type="PANTHER" id="PTHR22904:SF523">
    <property type="entry name" value="STRESS-INDUCED-PHOSPHOPROTEIN 1"/>
    <property type="match status" value="1"/>
</dbReference>
<organism evidence="4 5">
    <name type="scientific">Blastocystis sp. subtype 1 (strain ATCC 50177 / NandII)</name>
    <dbReference type="NCBI Taxonomy" id="478820"/>
    <lineage>
        <taxon>Eukaryota</taxon>
        <taxon>Sar</taxon>
        <taxon>Stramenopiles</taxon>
        <taxon>Bigyra</taxon>
        <taxon>Opalozoa</taxon>
        <taxon>Opalinata</taxon>
        <taxon>Blastocystidae</taxon>
        <taxon>Blastocystis</taxon>
    </lineage>
</organism>
<dbReference type="STRING" id="478820.A0A196SHL4"/>
<dbReference type="EMBL" id="LXWW01000118">
    <property type="protein sequence ID" value="OAO15801.1"/>
    <property type="molecule type" value="Genomic_DNA"/>
</dbReference>
<gene>
    <name evidence="4" type="ORF">AV274_2516</name>
</gene>
<proteinExistence type="predicted"/>
<dbReference type="InterPro" id="IPR019734">
    <property type="entry name" value="TPR_rpt"/>
</dbReference>
<evidence type="ECO:0000313" key="4">
    <source>
        <dbReference type="EMBL" id="OAO15801.1"/>
    </source>
</evidence>
<dbReference type="AlphaFoldDB" id="A0A196SHL4"/>
<keyword evidence="1" id="KW-0677">Repeat</keyword>
<evidence type="ECO:0000256" key="3">
    <source>
        <dbReference type="PROSITE-ProRule" id="PRU00339"/>
    </source>
</evidence>
<dbReference type="Pfam" id="PF00515">
    <property type="entry name" value="TPR_1"/>
    <property type="match status" value="1"/>
</dbReference>
<protein>
    <submittedName>
        <fullName evidence="4">Stress-inducible protein STI1</fullName>
    </submittedName>
</protein>
<dbReference type="GO" id="GO:0051879">
    <property type="term" value="F:Hsp90 protein binding"/>
    <property type="evidence" value="ECO:0007669"/>
    <property type="project" value="TreeGrafter"/>
</dbReference>